<dbReference type="AlphaFoldDB" id="A0A0B7NS55"/>
<keyword evidence="1" id="KW-1133">Transmembrane helix</keyword>
<dbReference type="EMBL" id="LN733769">
    <property type="protein sequence ID" value="CEP18128.1"/>
    <property type="molecule type" value="Genomic_DNA"/>
</dbReference>
<protein>
    <submittedName>
        <fullName evidence="2">Uncharacterized protein</fullName>
    </submittedName>
</protein>
<accession>A0A0B7NS55</accession>
<reference evidence="2 3" key="1">
    <citation type="submission" date="2014-09" db="EMBL/GenBank/DDBJ databases">
        <authorList>
            <person name="Ellenberger Sabrina"/>
        </authorList>
    </citation>
    <scope>NUCLEOTIDE SEQUENCE [LARGE SCALE GENOMIC DNA]</scope>
    <source>
        <strain evidence="2 3">CBS 412.66</strain>
    </source>
</reference>
<evidence type="ECO:0000313" key="3">
    <source>
        <dbReference type="Proteomes" id="UP000054107"/>
    </source>
</evidence>
<dbReference type="Proteomes" id="UP000054107">
    <property type="component" value="Unassembled WGS sequence"/>
</dbReference>
<sequence length="92" mass="10398">MVFKVFKIYKAFKVLKALKALKALTFIYQWHAAMSTIKALTDAAGSRCHLFVLKTSVCFLLVSVALYYGYVLFYAKNIQCLSTGLLNGVWHP</sequence>
<keyword evidence="1" id="KW-0472">Membrane</keyword>
<evidence type="ECO:0000256" key="1">
    <source>
        <dbReference type="SAM" id="Phobius"/>
    </source>
</evidence>
<keyword evidence="1" id="KW-0812">Transmembrane</keyword>
<feature type="transmembrane region" description="Helical" evidence="1">
    <location>
        <begin position="57"/>
        <end position="75"/>
    </location>
</feature>
<organism evidence="2 3">
    <name type="scientific">Parasitella parasitica</name>
    <dbReference type="NCBI Taxonomy" id="35722"/>
    <lineage>
        <taxon>Eukaryota</taxon>
        <taxon>Fungi</taxon>
        <taxon>Fungi incertae sedis</taxon>
        <taxon>Mucoromycota</taxon>
        <taxon>Mucoromycotina</taxon>
        <taxon>Mucoromycetes</taxon>
        <taxon>Mucorales</taxon>
        <taxon>Mucorineae</taxon>
        <taxon>Mucoraceae</taxon>
        <taxon>Parasitella</taxon>
    </lineage>
</organism>
<name>A0A0B7NS55_9FUNG</name>
<gene>
    <name evidence="2" type="primary">PARPA_12430.1 scaffold 45109</name>
</gene>
<evidence type="ECO:0000313" key="2">
    <source>
        <dbReference type="EMBL" id="CEP18128.1"/>
    </source>
</evidence>
<proteinExistence type="predicted"/>
<keyword evidence="3" id="KW-1185">Reference proteome</keyword>